<dbReference type="EMBL" id="JBHLYQ010000010">
    <property type="protein sequence ID" value="MFC0080931.1"/>
    <property type="molecule type" value="Genomic_DNA"/>
</dbReference>
<dbReference type="RefSeq" id="WP_377787649.1">
    <property type="nucleotide sequence ID" value="NZ_JBHLYQ010000010.1"/>
</dbReference>
<dbReference type="PANTHER" id="PTHR47396:SF1">
    <property type="entry name" value="ATP-DEPENDENT HELICASE IRC3-RELATED"/>
    <property type="match status" value="1"/>
</dbReference>
<gene>
    <name evidence="3" type="ORF">ACFFRE_02005</name>
</gene>
<dbReference type="InterPro" id="IPR039442">
    <property type="entry name" value="Mrr-like_dom"/>
</dbReference>
<dbReference type="InterPro" id="IPR014001">
    <property type="entry name" value="Helicase_ATP-bd"/>
</dbReference>
<feature type="non-terminal residue" evidence="3">
    <location>
        <position position="414"/>
    </location>
</feature>
<dbReference type="Gene3D" id="3.40.1350.10">
    <property type="match status" value="1"/>
</dbReference>
<accession>A0ABV6BZR8</accession>
<dbReference type="Gene3D" id="3.40.50.300">
    <property type="entry name" value="P-loop containing nucleotide triphosphate hydrolases"/>
    <property type="match status" value="1"/>
</dbReference>
<keyword evidence="3" id="KW-0547">Nucleotide-binding</keyword>
<keyword evidence="3" id="KW-0347">Helicase</keyword>
<dbReference type="InterPro" id="IPR050742">
    <property type="entry name" value="Helicase_Restrict-Modif_Enz"/>
</dbReference>
<reference evidence="3 4" key="1">
    <citation type="submission" date="2024-09" db="EMBL/GenBank/DDBJ databases">
        <authorList>
            <person name="Sun Q."/>
            <person name="Mori K."/>
        </authorList>
    </citation>
    <scope>NUCLEOTIDE SEQUENCE [LARGE SCALE GENOMIC DNA]</scope>
    <source>
        <strain evidence="3 4">JCM 15389</strain>
    </source>
</reference>
<dbReference type="SUPFAM" id="SSF52980">
    <property type="entry name" value="Restriction endonuclease-like"/>
    <property type="match status" value="1"/>
</dbReference>
<protein>
    <submittedName>
        <fullName evidence="3">DEAD/DEAH box helicase family protein</fullName>
    </submittedName>
</protein>
<dbReference type="CDD" id="cd22333">
    <property type="entry name" value="LlaBIII_nuclease-like"/>
    <property type="match status" value="1"/>
</dbReference>
<dbReference type="Pfam" id="PF13156">
    <property type="entry name" value="Mrr_cat_2"/>
    <property type="match status" value="1"/>
</dbReference>
<evidence type="ECO:0000256" key="1">
    <source>
        <dbReference type="SAM" id="MobiDB-lite"/>
    </source>
</evidence>
<dbReference type="PANTHER" id="PTHR47396">
    <property type="entry name" value="TYPE I RESTRICTION ENZYME ECOKI R PROTEIN"/>
    <property type="match status" value="1"/>
</dbReference>
<feature type="domain" description="Helicase ATP-binding" evidence="2">
    <location>
        <begin position="202"/>
        <end position="403"/>
    </location>
</feature>
<evidence type="ECO:0000259" key="2">
    <source>
        <dbReference type="PROSITE" id="PS51192"/>
    </source>
</evidence>
<dbReference type="InterPro" id="IPR006935">
    <property type="entry name" value="Helicase/UvrB_N"/>
</dbReference>
<organism evidence="3 4">
    <name type="scientific">Aciditerrimonas ferrireducens</name>
    <dbReference type="NCBI Taxonomy" id="667306"/>
    <lineage>
        <taxon>Bacteria</taxon>
        <taxon>Bacillati</taxon>
        <taxon>Actinomycetota</taxon>
        <taxon>Acidimicrobiia</taxon>
        <taxon>Acidimicrobiales</taxon>
        <taxon>Acidimicrobiaceae</taxon>
        <taxon>Aciditerrimonas</taxon>
    </lineage>
</organism>
<feature type="region of interest" description="Disordered" evidence="1">
    <location>
        <begin position="1"/>
        <end position="20"/>
    </location>
</feature>
<dbReference type="PROSITE" id="PS51192">
    <property type="entry name" value="HELICASE_ATP_BIND_1"/>
    <property type="match status" value="1"/>
</dbReference>
<comment type="caution">
    <text evidence="3">The sequence shown here is derived from an EMBL/GenBank/DDBJ whole genome shotgun (WGS) entry which is preliminary data.</text>
</comment>
<keyword evidence="3" id="KW-0067">ATP-binding</keyword>
<dbReference type="InterPro" id="IPR011335">
    <property type="entry name" value="Restrct_endonuc-II-like"/>
</dbReference>
<dbReference type="InterPro" id="IPR027417">
    <property type="entry name" value="P-loop_NTPase"/>
</dbReference>
<evidence type="ECO:0000313" key="4">
    <source>
        <dbReference type="Proteomes" id="UP001589788"/>
    </source>
</evidence>
<keyword evidence="4" id="KW-1185">Reference proteome</keyword>
<keyword evidence="3" id="KW-0378">Hydrolase</keyword>
<name>A0ABV6BZR8_9ACTN</name>
<dbReference type="Pfam" id="PF04851">
    <property type="entry name" value="ResIII"/>
    <property type="match status" value="1"/>
</dbReference>
<evidence type="ECO:0000313" key="3">
    <source>
        <dbReference type="EMBL" id="MFC0080931.1"/>
    </source>
</evidence>
<proteinExistence type="predicted"/>
<dbReference type="InterPro" id="IPR011856">
    <property type="entry name" value="tRNA_endonuc-like_dom_sf"/>
</dbReference>
<dbReference type="SMART" id="SM00487">
    <property type="entry name" value="DEXDc"/>
    <property type="match status" value="1"/>
</dbReference>
<dbReference type="GO" id="GO:0004386">
    <property type="term" value="F:helicase activity"/>
    <property type="evidence" value="ECO:0007669"/>
    <property type="project" value="UniProtKB-KW"/>
</dbReference>
<dbReference type="Proteomes" id="UP001589788">
    <property type="component" value="Unassembled WGS sequence"/>
</dbReference>
<sequence>MASRGRRTDEEEPEREDAALSHYRLQGPGGLFERIRRHVATDQGRGQVFERLVKAFLTEDPVFSARFSRVWLWAEWPGRNNHGDTGIDLVAEERDGGVCAIQCKFYAEDTTISKADIDGFLAASGKAPFTSRLFVSSTERWGKNAEAIIADQHIPVQRLGVADFEASPFDWSRFDPAHPDQLPKRQPREARPHQLEAIADVKAGLEKHGKGVLVMACGTGKTLTALRLAEEVVSPGGAVLYCVPSISLLSQTLRAWSSDAKRPLHALAVCSDAQVTRDSEDIHVYDLALPATTDPQILVERFNLARGRAKAQSDGLVVVFSTYQSLERVVEAQELGLAVFDLIVADEAHRTTGALAAEEPLANFTLVHDADRLRGARRLYMTATPRIYAELVKRKAETEQVTLCSMDDEALYGP</sequence>
<dbReference type="SUPFAM" id="SSF52540">
    <property type="entry name" value="P-loop containing nucleoside triphosphate hydrolases"/>
    <property type="match status" value="1"/>
</dbReference>